<dbReference type="Proteomes" id="UP001157069">
    <property type="component" value="Unassembled WGS sequence"/>
</dbReference>
<dbReference type="RefSeq" id="WP_284300379.1">
    <property type="nucleotide sequence ID" value="NZ_BSVA01000001.1"/>
</dbReference>
<keyword evidence="1" id="KW-0472">Membrane</keyword>
<organism evidence="2 3">
    <name type="scientific">Homoserinibacter gongjuensis</name>
    <dbReference type="NCBI Taxonomy" id="1162968"/>
    <lineage>
        <taxon>Bacteria</taxon>
        <taxon>Bacillati</taxon>
        <taxon>Actinomycetota</taxon>
        <taxon>Actinomycetes</taxon>
        <taxon>Micrococcales</taxon>
        <taxon>Microbacteriaceae</taxon>
        <taxon>Homoserinibacter</taxon>
    </lineage>
</organism>
<feature type="transmembrane region" description="Helical" evidence="1">
    <location>
        <begin position="20"/>
        <end position="43"/>
    </location>
</feature>
<evidence type="ECO:0000313" key="2">
    <source>
        <dbReference type="EMBL" id="GMA91847.1"/>
    </source>
</evidence>
<protein>
    <recommendedName>
        <fullName evidence="4">ABC transporter permease</fullName>
    </recommendedName>
</protein>
<evidence type="ECO:0000256" key="1">
    <source>
        <dbReference type="SAM" id="Phobius"/>
    </source>
</evidence>
<comment type="caution">
    <text evidence="2">The sequence shown here is derived from an EMBL/GenBank/DDBJ whole genome shotgun (WGS) entry which is preliminary data.</text>
</comment>
<evidence type="ECO:0008006" key="4">
    <source>
        <dbReference type="Google" id="ProtNLM"/>
    </source>
</evidence>
<gene>
    <name evidence="2" type="ORF">GCM10025869_23760</name>
</gene>
<feature type="transmembrane region" description="Helical" evidence="1">
    <location>
        <begin position="63"/>
        <end position="85"/>
    </location>
</feature>
<dbReference type="Pfam" id="PF12730">
    <property type="entry name" value="ABC2_membrane_4"/>
    <property type="match status" value="1"/>
</dbReference>
<reference evidence="3" key="1">
    <citation type="journal article" date="2019" name="Int. J. Syst. Evol. Microbiol.">
        <title>The Global Catalogue of Microorganisms (GCM) 10K type strain sequencing project: providing services to taxonomists for standard genome sequencing and annotation.</title>
        <authorList>
            <consortium name="The Broad Institute Genomics Platform"/>
            <consortium name="The Broad Institute Genome Sequencing Center for Infectious Disease"/>
            <person name="Wu L."/>
            <person name="Ma J."/>
        </authorList>
    </citation>
    <scope>NUCLEOTIDE SEQUENCE [LARGE SCALE GENOMIC DNA]</scope>
    <source>
        <strain evidence="3">NBRC 108755</strain>
    </source>
</reference>
<dbReference type="EMBL" id="BSVA01000001">
    <property type="protein sequence ID" value="GMA91847.1"/>
    <property type="molecule type" value="Genomic_DNA"/>
</dbReference>
<sequence>MSRWLLALRIETAKALASRVVFATAVLTVAGIAAIVISFRAVAASGDPQVLAKLGEAGAAPGWPGMLATAMQVAAPAFLLGITVLHAWLVGREFADGTVVALYGLSVGRGQVAVAKFVLAVGASAVMGVMLAVALLAGGLLLGYGAPSGADAAVLGRIAVLAPFSALVASPVALAATLGRGMLAGIATGFVLLASAQVLVVLGVGGWFPLAVPALWALSPDAVALPAVALALAIGVAVSAITAVAWRRLQLNR</sequence>
<name>A0ABQ6JYR7_9MICO</name>
<keyword evidence="1" id="KW-1133">Transmembrane helix</keyword>
<keyword evidence="3" id="KW-1185">Reference proteome</keyword>
<proteinExistence type="predicted"/>
<feature type="transmembrane region" description="Helical" evidence="1">
    <location>
        <begin position="117"/>
        <end position="142"/>
    </location>
</feature>
<feature type="transmembrane region" description="Helical" evidence="1">
    <location>
        <begin position="154"/>
        <end position="178"/>
    </location>
</feature>
<feature type="transmembrane region" description="Helical" evidence="1">
    <location>
        <begin position="190"/>
        <end position="210"/>
    </location>
</feature>
<evidence type="ECO:0000313" key="3">
    <source>
        <dbReference type="Proteomes" id="UP001157069"/>
    </source>
</evidence>
<keyword evidence="1" id="KW-0812">Transmembrane</keyword>
<feature type="transmembrane region" description="Helical" evidence="1">
    <location>
        <begin position="222"/>
        <end position="246"/>
    </location>
</feature>
<accession>A0ABQ6JYR7</accession>